<dbReference type="OrthoDB" id="9802197at2"/>
<keyword evidence="1" id="KW-0812">Transmembrane</keyword>
<dbReference type="EMBL" id="FOJY01000006">
    <property type="protein sequence ID" value="SFB00098.1"/>
    <property type="molecule type" value="Genomic_DNA"/>
</dbReference>
<organism evidence="3 4">
    <name type="scientific">Acetitomaculum ruminis DSM 5522</name>
    <dbReference type="NCBI Taxonomy" id="1120918"/>
    <lineage>
        <taxon>Bacteria</taxon>
        <taxon>Bacillati</taxon>
        <taxon>Bacillota</taxon>
        <taxon>Clostridia</taxon>
        <taxon>Lachnospirales</taxon>
        <taxon>Lachnospiraceae</taxon>
        <taxon>Acetitomaculum</taxon>
    </lineage>
</organism>
<dbReference type="InterPro" id="IPR026870">
    <property type="entry name" value="Zinc_ribbon_dom"/>
</dbReference>
<keyword evidence="1" id="KW-1133">Transmembrane helix</keyword>
<proteinExistence type="predicted"/>
<dbReference type="Pfam" id="PF13240">
    <property type="entry name" value="Zn_Ribbon_1"/>
    <property type="match status" value="1"/>
</dbReference>
<sequence length="66" mass="7632">MKCNNCGANLPNNSQFCSVCGAKVDSETRWDEKEEKSFLKFIKKIIFLPITVLNLIWILLHFQDKA</sequence>
<evidence type="ECO:0000256" key="1">
    <source>
        <dbReference type="SAM" id="Phobius"/>
    </source>
</evidence>
<evidence type="ECO:0000313" key="3">
    <source>
        <dbReference type="EMBL" id="SFB00098.1"/>
    </source>
</evidence>
<evidence type="ECO:0000259" key="2">
    <source>
        <dbReference type="Pfam" id="PF13240"/>
    </source>
</evidence>
<keyword evidence="1" id="KW-0472">Membrane</keyword>
<keyword evidence="4" id="KW-1185">Reference proteome</keyword>
<gene>
    <name evidence="3" type="ORF">SAMN05216249_106155</name>
</gene>
<feature type="transmembrane region" description="Helical" evidence="1">
    <location>
        <begin position="45"/>
        <end position="62"/>
    </location>
</feature>
<dbReference type="AlphaFoldDB" id="A0A1I0XIQ9"/>
<accession>A0A1I0XIQ9</accession>
<evidence type="ECO:0000313" key="4">
    <source>
        <dbReference type="Proteomes" id="UP000198838"/>
    </source>
</evidence>
<reference evidence="3 4" key="1">
    <citation type="submission" date="2016-10" db="EMBL/GenBank/DDBJ databases">
        <authorList>
            <person name="de Groot N.N."/>
        </authorList>
    </citation>
    <scope>NUCLEOTIDE SEQUENCE [LARGE SCALE GENOMIC DNA]</scope>
    <source>
        <strain evidence="3 4">DSM 5522</strain>
    </source>
</reference>
<feature type="domain" description="Zinc-ribbon" evidence="2">
    <location>
        <begin position="2"/>
        <end position="24"/>
    </location>
</feature>
<name>A0A1I0XIQ9_9FIRM</name>
<dbReference type="Proteomes" id="UP000198838">
    <property type="component" value="Unassembled WGS sequence"/>
</dbReference>
<protein>
    <submittedName>
        <fullName evidence="3">Zinc-ribbon domain-containing protein</fullName>
    </submittedName>
</protein>
<dbReference type="RefSeq" id="WP_092871599.1">
    <property type="nucleotide sequence ID" value="NZ_FOJY01000006.1"/>
</dbReference>